<dbReference type="RefSeq" id="WP_209344763.1">
    <property type="nucleotide sequence ID" value="NZ_JAGIQL010000191.1"/>
</dbReference>
<protein>
    <submittedName>
        <fullName evidence="1">DUF2771 domain-containing protein</fullName>
    </submittedName>
</protein>
<accession>A0A940RXP8</accession>
<name>A0A940RXP8_9ACTN</name>
<keyword evidence="2" id="KW-1185">Reference proteome</keyword>
<organism evidence="1 2">
    <name type="scientific">Streptomyces montanisoli</name>
    <dbReference type="NCBI Taxonomy" id="2798581"/>
    <lineage>
        <taxon>Bacteria</taxon>
        <taxon>Bacillati</taxon>
        <taxon>Actinomycetota</taxon>
        <taxon>Actinomycetes</taxon>
        <taxon>Kitasatosporales</taxon>
        <taxon>Streptomycetaceae</taxon>
        <taxon>Streptomyces</taxon>
    </lineage>
</organism>
<comment type="caution">
    <text evidence="1">The sequence shown here is derived from an EMBL/GenBank/DDBJ whole genome shotgun (WGS) entry which is preliminary data.</text>
</comment>
<evidence type="ECO:0000313" key="1">
    <source>
        <dbReference type="EMBL" id="MBP0461452.1"/>
    </source>
</evidence>
<dbReference type="Proteomes" id="UP000670475">
    <property type="component" value="Unassembled WGS sequence"/>
</dbReference>
<gene>
    <name evidence="1" type="ORF">JFN87_28915</name>
</gene>
<evidence type="ECO:0000313" key="2">
    <source>
        <dbReference type="Proteomes" id="UP000670475"/>
    </source>
</evidence>
<dbReference type="EMBL" id="JAGIQL010000191">
    <property type="protein sequence ID" value="MBP0461452.1"/>
    <property type="molecule type" value="Genomic_DNA"/>
</dbReference>
<reference evidence="1" key="1">
    <citation type="submission" date="2021-03" db="EMBL/GenBank/DDBJ databases">
        <title>Whole genome sequence of Streptomyces bomunensis MMS17-BM035.</title>
        <authorList>
            <person name="Lee J.H."/>
        </authorList>
    </citation>
    <scope>NUCLEOTIDE SEQUENCE</scope>
    <source>
        <strain evidence="1">MMS17-BM035</strain>
    </source>
</reference>
<sequence length="167" mass="17310">MTVALIPAKARRAGVVLGAVSAGLLALSACDKPTPLATVTVGSGSVHTEASCYNDGKAISNSTAQKCLAKKADKVITVSTDDTVGFGVDPGLVDDGNGWALFLNGQQAEAQPSTATYRSIPAASFFQPDQTTGQTPKSVQVAIVESNKTNPSIRGIWHFELKMKSSD</sequence>
<dbReference type="AlphaFoldDB" id="A0A940RXP8"/>
<proteinExistence type="predicted"/>